<sequence>MEQSYSSLTTSTIFINSLRPPLDNPIDYQVQFTSETQEDSNPTIRLTSSSATSNTIQPSHASQSVTYFPLVCCNGFIKACVINDGFTLELRWLSLVKVPTTTLELDQDQNSEAHHLDSCFSLLNQNSCNPQVQFHFTEKITPSPCITLDGLRIP</sequence>
<name>A0AAV0AHN4_PHAPC</name>
<evidence type="ECO:0000313" key="3">
    <source>
        <dbReference type="Proteomes" id="UP001153365"/>
    </source>
</evidence>
<proteinExistence type="predicted"/>
<feature type="region of interest" description="Disordered" evidence="1">
    <location>
        <begin position="34"/>
        <end position="56"/>
    </location>
</feature>
<organism evidence="2 3">
    <name type="scientific">Phakopsora pachyrhizi</name>
    <name type="common">Asian soybean rust disease fungus</name>
    <dbReference type="NCBI Taxonomy" id="170000"/>
    <lineage>
        <taxon>Eukaryota</taxon>
        <taxon>Fungi</taxon>
        <taxon>Dikarya</taxon>
        <taxon>Basidiomycota</taxon>
        <taxon>Pucciniomycotina</taxon>
        <taxon>Pucciniomycetes</taxon>
        <taxon>Pucciniales</taxon>
        <taxon>Phakopsoraceae</taxon>
        <taxon>Phakopsora</taxon>
    </lineage>
</organism>
<gene>
    <name evidence="2" type="ORF">PPACK8108_LOCUS1496</name>
</gene>
<dbReference type="Proteomes" id="UP001153365">
    <property type="component" value="Unassembled WGS sequence"/>
</dbReference>
<protein>
    <submittedName>
        <fullName evidence="2">Uncharacterized protein</fullName>
    </submittedName>
</protein>
<dbReference type="AlphaFoldDB" id="A0AAV0AHN4"/>
<evidence type="ECO:0000313" key="2">
    <source>
        <dbReference type="EMBL" id="CAH7667111.1"/>
    </source>
</evidence>
<keyword evidence="3" id="KW-1185">Reference proteome</keyword>
<comment type="caution">
    <text evidence="2">The sequence shown here is derived from an EMBL/GenBank/DDBJ whole genome shotgun (WGS) entry which is preliminary data.</text>
</comment>
<accession>A0AAV0AHN4</accession>
<dbReference type="EMBL" id="CALTRL010000203">
    <property type="protein sequence ID" value="CAH7667111.1"/>
    <property type="molecule type" value="Genomic_DNA"/>
</dbReference>
<evidence type="ECO:0000256" key="1">
    <source>
        <dbReference type="SAM" id="MobiDB-lite"/>
    </source>
</evidence>
<reference evidence="2" key="1">
    <citation type="submission" date="2022-06" db="EMBL/GenBank/DDBJ databases">
        <authorList>
            <consortium name="SYNGENTA / RWTH Aachen University"/>
        </authorList>
    </citation>
    <scope>NUCLEOTIDE SEQUENCE</scope>
</reference>